<keyword evidence="3" id="KW-0808">Transferase</keyword>
<dbReference type="PANTHER" id="PTHR33571">
    <property type="entry name" value="SSL8005 PROTEIN"/>
    <property type="match status" value="1"/>
</dbReference>
<evidence type="ECO:0000256" key="9">
    <source>
        <dbReference type="ARBA" id="ARBA00038276"/>
    </source>
</evidence>
<evidence type="ECO:0000256" key="3">
    <source>
        <dbReference type="ARBA" id="ARBA00022679"/>
    </source>
</evidence>
<dbReference type="Gene3D" id="3.30.460.10">
    <property type="entry name" value="Beta Polymerase, domain 2"/>
    <property type="match status" value="1"/>
</dbReference>
<keyword evidence="4" id="KW-0548">Nucleotidyltransferase</keyword>
<evidence type="ECO:0000256" key="2">
    <source>
        <dbReference type="ARBA" id="ARBA00022649"/>
    </source>
</evidence>
<evidence type="ECO:0000313" key="11">
    <source>
        <dbReference type="EMBL" id="SEK86317.1"/>
    </source>
</evidence>
<dbReference type="Pfam" id="PF01909">
    <property type="entry name" value="NTP_transf_2"/>
    <property type="match status" value="1"/>
</dbReference>
<evidence type="ECO:0000313" key="12">
    <source>
        <dbReference type="Proteomes" id="UP000199664"/>
    </source>
</evidence>
<dbReference type="SUPFAM" id="SSF81301">
    <property type="entry name" value="Nucleotidyltransferase"/>
    <property type="match status" value="1"/>
</dbReference>
<gene>
    <name evidence="11" type="ORF">SAMN04515666_102211</name>
</gene>
<evidence type="ECO:0000256" key="7">
    <source>
        <dbReference type="ARBA" id="ARBA00022840"/>
    </source>
</evidence>
<evidence type="ECO:0000256" key="1">
    <source>
        <dbReference type="ARBA" id="ARBA00001946"/>
    </source>
</evidence>
<dbReference type="OrthoDB" id="559450at2"/>
<dbReference type="AlphaFoldDB" id="A0A1H7KK69"/>
<dbReference type="STRING" id="1036779.SAMN04515666_102211"/>
<evidence type="ECO:0000256" key="6">
    <source>
        <dbReference type="ARBA" id="ARBA00022741"/>
    </source>
</evidence>
<accession>A0A1H7KK69</accession>
<reference evidence="12" key="1">
    <citation type="submission" date="2016-10" db="EMBL/GenBank/DDBJ databases">
        <authorList>
            <person name="Varghese N."/>
            <person name="Submissions S."/>
        </authorList>
    </citation>
    <scope>NUCLEOTIDE SEQUENCE [LARGE SCALE GENOMIC DNA]</scope>
    <source>
        <strain evidence="12">LMG 26383,CCUG 61248,R- 45681</strain>
    </source>
</reference>
<keyword evidence="6" id="KW-0547">Nucleotide-binding</keyword>
<dbReference type="GO" id="GO:0005524">
    <property type="term" value="F:ATP binding"/>
    <property type="evidence" value="ECO:0007669"/>
    <property type="project" value="UniProtKB-KW"/>
</dbReference>
<dbReference type="InterPro" id="IPR002934">
    <property type="entry name" value="Polymerase_NTP_transf_dom"/>
</dbReference>
<proteinExistence type="inferred from homology"/>
<protein>
    <recommendedName>
        <fullName evidence="10">Polymerase nucleotidyl transferase domain-containing protein</fullName>
    </recommendedName>
</protein>
<evidence type="ECO:0000256" key="4">
    <source>
        <dbReference type="ARBA" id="ARBA00022695"/>
    </source>
</evidence>
<comment type="similarity">
    <text evidence="9">Belongs to the MntA antitoxin family.</text>
</comment>
<dbReference type="CDD" id="cd05403">
    <property type="entry name" value="NT_KNTase_like"/>
    <property type="match status" value="1"/>
</dbReference>
<keyword evidence="8" id="KW-0460">Magnesium</keyword>
<dbReference type="InterPro" id="IPR043519">
    <property type="entry name" value="NT_sf"/>
</dbReference>
<name>A0A1H7KK69_9HYPH</name>
<evidence type="ECO:0000256" key="8">
    <source>
        <dbReference type="ARBA" id="ARBA00022842"/>
    </source>
</evidence>
<dbReference type="Proteomes" id="UP000199664">
    <property type="component" value="Unassembled WGS sequence"/>
</dbReference>
<dbReference type="GO" id="GO:0046872">
    <property type="term" value="F:metal ion binding"/>
    <property type="evidence" value="ECO:0007669"/>
    <property type="project" value="UniProtKB-KW"/>
</dbReference>
<organism evidence="11 12">
    <name type="scientific">Bosea lupini</name>
    <dbReference type="NCBI Taxonomy" id="1036779"/>
    <lineage>
        <taxon>Bacteria</taxon>
        <taxon>Pseudomonadati</taxon>
        <taxon>Pseudomonadota</taxon>
        <taxon>Alphaproteobacteria</taxon>
        <taxon>Hyphomicrobiales</taxon>
        <taxon>Boseaceae</taxon>
        <taxon>Bosea</taxon>
    </lineage>
</organism>
<evidence type="ECO:0000259" key="10">
    <source>
        <dbReference type="Pfam" id="PF01909"/>
    </source>
</evidence>
<dbReference type="InterPro" id="IPR052038">
    <property type="entry name" value="Type-VII_TA_antitoxin"/>
</dbReference>
<feature type="domain" description="Polymerase nucleotidyl transferase" evidence="10">
    <location>
        <begin position="19"/>
        <end position="95"/>
    </location>
</feature>
<keyword evidence="12" id="KW-1185">Reference proteome</keyword>
<dbReference type="PANTHER" id="PTHR33571:SF12">
    <property type="entry name" value="BSL3053 PROTEIN"/>
    <property type="match status" value="1"/>
</dbReference>
<dbReference type="RefSeq" id="WP_091831051.1">
    <property type="nucleotide sequence ID" value="NZ_FOAN01000002.1"/>
</dbReference>
<keyword evidence="2" id="KW-1277">Toxin-antitoxin system</keyword>
<evidence type="ECO:0000256" key="5">
    <source>
        <dbReference type="ARBA" id="ARBA00022723"/>
    </source>
</evidence>
<comment type="cofactor">
    <cofactor evidence="1">
        <name>Mg(2+)</name>
        <dbReference type="ChEBI" id="CHEBI:18420"/>
    </cofactor>
</comment>
<keyword evidence="5" id="KW-0479">Metal-binding</keyword>
<sequence>MMSQDEIKRRILAMQSELQARGVSHIALFGSRARGDARPDSDVDLMIDVDDPRFSIIDLVGVEQDLSEHIGLPVQITLRRSLSERLARATRDERIELF</sequence>
<dbReference type="EMBL" id="FOAN01000002">
    <property type="protein sequence ID" value="SEK86317.1"/>
    <property type="molecule type" value="Genomic_DNA"/>
</dbReference>
<keyword evidence="7" id="KW-0067">ATP-binding</keyword>
<dbReference type="GO" id="GO:0016779">
    <property type="term" value="F:nucleotidyltransferase activity"/>
    <property type="evidence" value="ECO:0007669"/>
    <property type="project" value="UniProtKB-KW"/>
</dbReference>